<gene>
    <name evidence="2" type="ORF">FHR80_001306</name>
</gene>
<feature type="region of interest" description="Disordered" evidence="1">
    <location>
        <begin position="39"/>
        <end position="91"/>
    </location>
</feature>
<sequence length="91" mass="9237">MAGEDELTQLVQARGPALVGCACLLTGSLPAAEDLVHGSGVHRHGASRGRTGVARARTARPWPTARRRAGLGGCGRADRGDGPTIGPARSS</sequence>
<name>A0A7W4UDX3_9CELL</name>
<feature type="compositionally biased region" description="Low complexity" evidence="1">
    <location>
        <begin position="48"/>
        <end position="64"/>
    </location>
</feature>
<evidence type="ECO:0000256" key="1">
    <source>
        <dbReference type="SAM" id="MobiDB-lite"/>
    </source>
</evidence>
<organism evidence="2 3">
    <name type="scientific">Cellulomonas cellasea</name>
    <dbReference type="NCBI Taxonomy" id="43670"/>
    <lineage>
        <taxon>Bacteria</taxon>
        <taxon>Bacillati</taxon>
        <taxon>Actinomycetota</taxon>
        <taxon>Actinomycetes</taxon>
        <taxon>Micrococcales</taxon>
        <taxon>Cellulomonadaceae</taxon>
        <taxon>Cellulomonas</taxon>
    </lineage>
</organism>
<evidence type="ECO:0000313" key="3">
    <source>
        <dbReference type="Proteomes" id="UP000518206"/>
    </source>
</evidence>
<dbReference type="EMBL" id="JACHVX010000002">
    <property type="protein sequence ID" value="MBB2922394.1"/>
    <property type="molecule type" value="Genomic_DNA"/>
</dbReference>
<reference evidence="2 3" key="1">
    <citation type="submission" date="2020-08" db="EMBL/GenBank/DDBJ databases">
        <title>The Agave Microbiome: Exploring the role of microbial communities in plant adaptations to desert environments.</title>
        <authorList>
            <person name="Partida-Martinez L.P."/>
        </authorList>
    </citation>
    <scope>NUCLEOTIDE SEQUENCE [LARGE SCALE GENOMIC DNA]</scope>
    <source>
        <strain evidence="2 3">RAS26</strain>
    </source>
</reference>
<dbReference type="AlphaFoldDB" id="A0A7W4UDX3"/>
<proteinExistence type="predicted"/>
<protein>
    <submittedName>
        <fullName evidence="2">Uncharacterized protein</fullName>
    </submittedName>
</protein>
<dbReference type="Proteomes" id="UP000518206">
    <property type="component" value="Unassembled WGS sequence"/>
</dbReference>
<reference evidence="2 3" key="2">
    <citation type="submission" date="2020-08" db="EMBL/GenBank/DDBJ databases">
        <authorList>
            <person name="Partida-Martinez L."/>
            <person name="Huntemann M."/>
            <person name="Clum A."/>
            <person name="Wang J."/>
            <person name="Palaniappan K."/>
            <person name="Ritter S."/>
            <person name="Chen I.-M."/>
            <person name="Stamatis D."/>
            <person name="Reddy T."/>
            <person name="O'Malley R."/>
            <person name="Daum C."/>
            <person name="Shapiro N."/>
            <person name="Ivanova N."/>
            <person name="Kyrpides N."/>
            <person name="Woyke T."/>
        </authorList>
    </citation>
    <scope>NUCLEOTIDE SEQUENCE [LARGE SCALE GENOMIC DNA]</scope>
    <source>
        <strain evidence="2 3">RAS26</strain>
    </source>
</reference>
<accession>A0A7W4UDX3</accession>
<comment type="caution">
    <text evidence="2">The sequence shown here is derived from an EMBL/GenBank/DDBJ whole genome shotgun (WGS) entry which is preliminary data.</text>
</comment>
<evidence type="ECO:0000313" key="2">
    <source>
        <dbReference type="EMBL" id="MBB2922394.1"/>
    </source>
</evidence>